<dbReference type="InterPro" id="IPR027417">
    <property type="entry name" value="P-loop_NTPase"/>
</dbReference>
<protein>
    <recommendedName>
        <fullName evidence="3">Sulfotransferase</fullName>
    </recommendedName>
</protein>
<keyword evidence="2" id="KW-1185">Reference proteome</keyword>
<accession>A0ABR3A4B0</accession>
<comment type="caution">
    <text evidence="1">The sequence shown here is derived from an EMBL/GenBank/DDBJ whole genome shotgun (WGS) entry which is preliminary data.</text>
</comment>
<proteinExistence type="predicted"/>
<organism evidence="1 2">
    <name type="scientific">Marasmius tenuissimus</name>
    <dbReference type="NCBI Taxonomy" id="585030"/>
    <lineage>
        <taxon>Eukaryota</taxon>
        <taxon>Fungi</taxon>
        <taxon>Dikarya</taxon>
        <taxon>Basidiomycota</taxon>
        <taxon>Agaricomycotina</taxon>
        <taxon>Agaricomycetes</taxon>
        <taxon>Agaricomycetidae</taxon>
        <taxon>Agaricales</taxon>
        <taxon>Marasmiineae</taxon>
        <taxon>Marasmiaceae</taxon>
        <taxon>Marasmius</taxon>
    </lineage>
</organism>
<dbReference type="EMBL" id="JBBXMP010000019">
    <property type="protein sequence ID" value="KAL0068227.1"/>
    <property type="molecule type" value="Genomic_DNA"/>
</dbReference>
<gene>
    <name evidence="1" type="ORF">AAF712_004612</name>
</gene>
<dbReference type="Proteomes" id="UP001437256">
    <property type="component" value="Unassembled WGS sequence"/>
</dbReference>
<dbReference type="SUPFAM" id="SSF52540">
    <property type="entry name" value="P-loop containing nucleoside triphosphate hydrolases"/>
    <property type="match status" value="1"/>
</dbReference>
<reference evidence="1 2" key="1">
    <citation type="submission" date="2024-05" db="EMBL/GenBank/DDBJ databases">
        <title>A draft genome resource for the thread blight pathogen Marasmius tenuissimus strain MS-2.</title>
        <authorList>
            <person name="Yulfo-Soto G.E."/>
            <person name="Baruah I.K."/>
            <person name="Amoako-Attah I."/>
            <person name="Bukari Y."/>
            <person name="Meinhardt L.W."/>
            <person name="Bailey B.A."/>
            <person name="Cohen S.P."/>
        </authorList>
    </citation>
    <scope>NUCLEOTIDE SEQUENCE [LARGE SCALE GENOMIC DNA]</scope>
    <source>
        <strain evidence="1 2">MS-2</strain>
    </source>
</reference>
<evidence type="ECO:0000313" key="1">
    <source>
        <dbReference type="EMBL" id="KAL0068227.1"/>
    </source>
</evidence>
<sequence length="338" mass="38046">MAEPHRRVYVFAHPRSTSHLFYQLLSGHPSFKAAKPLSCMPAYRLGVDSQAALDPSKAACDAYGIDDETLTKVSWQNFVDTTQRNVAEAEAKGKRFLAMDHPYQLMPSSLVNSQLNIPERKTRPTPSVVDRKFDLAASPSGLGDDLDVRSNPTLIPDRFFFSFTPIITIRHPAHATPSTYRALREMGGEISNLDFPVLTSYKLTRLVFDSYKAYADSMEQGDIANVPLPIVVDGEKLVKDPQGQMKKVCDTLGLDEGGIRYNWDSPEMRKGTKLGNAFFKTLNESNGVVPNPKYDKPIDIESETVKWAQEWDEEIAKALRKRVEGDMEDYQYLLQYSV</sequence>
<evidence type="ECO:0000313" key="2">
    <source>
        <dbReference type="Proteomes" id="UP001437256"/>
    </source>
</evidence>
<evidence type="ECO:0008006" key="3">
    <source>
        <dbReference type="Google" id="ProtNLM"/>
    </source>
</evidence>
<dbReference type="PANTHER" id="PTHR48312">
    <property type="match status" value="1"/>
</dbReference>
<dbReference type="PANTHER" id="PTHR48312:SF1">
    <property type="entry name" value="SULFOTRANSFERASE"/>
    <property type="match status" value="1"/>
</dbReference>
<name>A0ABR3A4B0_9AGAR</name>
<dbReference type="Gene3D" id="3.40.50.300">
    <property type="entry name" value="P-loop containing nucleotide triphosphate hydrolases"/>
    <property type="match status" value="1"/>
</dbReference>